<evidence type="ECO:0000256" key="1">
    <source>
        <dbReference type="SAM" id="MobiDB-lite"/>
    </source>
</evidence>
<name>I1CTA9_RHIO9</name>
<dbReference type="VEuPathDB" id="FungiDB:RO3G_16400"/>
<dbReference type="Pfam" id="PF13358">
    <property type="entry name" value="DDE_3"/>
    <property type="match status" value="1"/>
</dbReference>
<feature type="compositionally biased region" description="Polar residues" evidence="1">
    <location>
        <begin position="46"/>
        <end position="58"/>
    </location>
</feature>
<dbReference type="RefSeq" id="XP_067527085.1">
    <property type="nucleotide sequence ID" value="XM_067670984.1"/>
</dbReference>
<accession>I1CTA9</accession>
<feature type="domain" description="Tc1-like transposase DDE" evidence="2">
    <location>
        <begin position="95"/>
        <end position="183"/>
    </location>
</feature>
<dbReference type="EMBL" id="CH476751">
    <property type="protein sequence ID" value="EIE91689.1"/>
    <property type="molecule type" value="Genomic_DNA"/>
</dbReference>
<protein>
    <recommendedName>
        <fullName evidence="2">Tc1-like transposase DDE domain-containing protein</fullName>
    </recommendedName>
</protein>
<dbReference type="InParanoid" id="I1CTA9"/>
<dbReference type="InterPro" id="IPR038717">
    <property type="entry name" value="Tc1-like_DDE_dom"/>
</dbReference>
<keyword evidence="4" id="KW-1185">Reference proteome</keyword>
<reference evidence="3 4" key="1">
    <citation type="journal article" date="2009" name="PLoS Genet.">
        <title>Genomic analysis of the basal lineage fungus Rhizopus oryzae reveals a whole-genome duplication.</title>
        <authorList>
            <person name="Ma L.-J."/>
            <person name="Ibrahim A.S."/>
            <person name="Skory C."/>
            <person name="Grabherr M.G."/>
            <person name="Burger G."/>
            <person name="Butler M."/>
            <person name="Elias M."/>
            <person name="Idnurm A."/>
            <person name="Lang B.F."/>
            <person name="Sone T."/>
            <person name="Abe A."/>
            <person name="Calvo S.E."/>
            <person name="Corrochano L.M."/>
            <person name="Engels R."/>
            <person name="Fu J."/>
            <person name="Hansberg W."/>
            <person name="Kim J.-M."/>
            <person name="Kodira C.D."/>
            <person name="Koehrsen M.J."/>
            <person name="Liu B."/>
            <person name="Miranda-Saavedra D."/>
            <person name="O'Leary S."/>
            <person name="Ortiz-Castellanos L."/>
            <person name="Poulter R."/>
            <person name="Rodriguez-Romero J."/>
            <person name="Ruiz-Herrera J."/>
            <person name="Shen Y.-Q."/>
            <person name="Zeng Q."/>
            <person name="Galagan J."/>
            <person name="Birren B.W."/>
            <person name="Cuomo C.A."/>
            <person name="Wickes B.L."/>
        </authorList>
    </citation>
    <scope>NUCLEOTIDE SEQUENCE [LARGE SCALE GENOMIC DNA]</scope>
    <source>
        <strain evidence="4">RA 99-880 / ATCC MYA-4621 / FGSC 9543 / NRRL 43880</strain>
    </source>
</reference>
<dbReference type="Proteomes" id="UP000009138">
    <property type="component" value="Unassembled WGS sequence"/>
</dbReference>
<dbReference type="AlphaFoldDB" id="I1CTA9"/>
<dbReference type="PANTHER" id="PTHR46564">
    <property type="entry name" value="TRANSPOSASE"/>
    <property type="match status" value="1"/>
</dbReference>
<gene>
    <name evidence="3" type="ORF">RO3G_16400</name>
</gene>
<proteinExistence type="predicted"/>
<dbReference type="GO" id="GO:0003676">
    <property type="term" value="F:nucleic acid binding"/>
    <property type="evidence" value="ECO:0007669"/>
    <property type="project" value="InterPro"/>
</dbReference>
<dbReference type="GeneID" id="93623365"/>
<evidence type="ECO:0000259" key="2">
    <source>
        <dbReference type="Pfam" id="PF13358"/>
    </source>
</evidence>
<dbReference type="PANTHER" id="PTHR46564:SF1">
    <property type="entry name" value="TRANSPOSASE"/>
    <property type="match status" value="1"/>
</dbReference>
<evidence type="ECO:0000313" key="3">
    <source>
        <dbReference type="EMBL" id="EIE91689.1"/>
    </source>
</evidence>
<dbReference type="InterPro" id="IPR036397">
    <property type="entry name" value="RNaseH_sf"/>
</dbReference>
<feature type="region of interest" description="Disordered" evidence="1">
    <location>
        <begin position="42"/>
        <end position="66"/>
    </location>
</feature>
<evidence type="ECO:0000313" key="4">
    <source>
        <dbReference type="Proteomes" id="UP000009138"/>
    </source>
</evidence>
<organism evidence="3 4">
    <name type="scientific">Rhizopus delemar (strain RA 99-880 / ATCC MYA-4621 / FGSC 9543 / NRRL 43880)</name>
    <name type="common">Mucormycosis agent</name>
    <name type="synonym">Rhizopus arrhizus var. delemar</name>
    <dbReference type="NCBI Taxonomy" id="246409"/>
    <lineage>
        <taxon>Eukaryota</taxon>
        <taxon>Fungi</taxon>
        <taxon>Fungi incertae sedis</taxon>
        <taxon>Mucoromycota</taxon>
        <taxon>Mucoromycotina</taxon>
        <taxon>Mucoromycetes</taxon>
        <taxon>Mucorales</taxon>
        <taxon>Mucorineae</taxon>
        <taxon>Rhizopodaceae</taxon>
        <taxon>Rhizopus</taxon>
    </lineage>
</organism>
<dbReference type="Gene3D" id="3.30.420.10">
    <property type="entry name" value="Ribonuclease H-like superfamily/Ribonuclease H"/>
    <property type="match status" value="1"/>
</dbReference>
<sequence>MTINISDITLEAIFTRKELLKLQEFGKALLVHPLEESVRVIKDKSSQANSNATNSKRNLSSKEEMARKAAGKKNGFDISYREDDSSVVDVKPTSKGTTTAHLNKLINELLDLTDENEDLKSNYLVMDNASIHKSKPMIRKIEARDYRVMYLPPYSPELNPIEQFWSLANGKMKHNSFMKEEALSSRIGGASANIH</sequence>